<protein>
    <submittedName>
        <fullName evidence="2">Uncharacterized protein</fullName>
    </submittedName>
</protein>
<evidence type="ECO:0000313" key="3">
    <source>
        <dbReference type="Proteomes" id="UP000008710"/>
    </source>
</evidence>
<evidence type="ECO:0000313" key="2">
    <source>
        <dbReference type="EMBL" id="ABG94067.1"/>
    </source>
</evidence>
<dbReference type="EMBL" id="CP000431">
    <property type="protein sequence ID" value="ABG94067.1"/>
    <property type="molecule type" value="Genomic_DNA"/>
</dbReference>
<name>Q0SEG9_RHOJR</name>
<dbReference type="HOGENOM" id="CLU_2181882_0_0_11"/>
<reference evidence="3" key="1">
    <citation type="journal article" date="2006" name="Proc. Natl. Acad. Sci. U.S.A.">
        <title>The complete genome of Rhodococcus sp. RHA1 provides insights into a catabolic powerhouse.</title>
        <authorList>
            <person name="McLeod M.P."/>
            <person name="Warren R.L."/>
            <person name="Hsiao W.W.L."/>
            <person name="Araki N."/>
            <person name="Myhre M."/>
            <person name="Fernandes C."/>
            <person name="Miyazawa D."/>
            <person name="Wong W."/>
            <person name="Lillquist A.L."/>
            <person name="Wang D."/>
            <person name="Dosanjh M."/>
            <person name="Hara H."/>
            <person name="Petrescu A."/>
            <person name="Morin R.D."/>
            <person name="Yang G."/>
            <person name="Stott J.M."/>
            <person name="Schein J.E."/>
            <person name="Shin H."/>
            <person name="Smailus D."/>
            <person name="Siddiqui A.S."/>
            <person name="Marra M.A."/>
            <person name="Jones S.J.M."/>
            <person name="Holt R."/>
            <person name="Brinkman F.S.L."/>
            <person name="Miyauchi K."/>
            <person name="Fukuda M."/>
            <person name="Davies J.E."/>
            <person name="Mohn W.W."/>
            <person name="Eltis L.D."/>
        </authorList>
    </citation>
    <scope>NUCLEOTIDE SEQUENCE [LARGE SCALE GENOMIC DNA]</scope>
    <source>
        <strain evidence="3">RHA1</strain>
    </source>
</reference>
<feature type="region of interest" description="Disordered" evidence="1">
    <location>
        <begin position="85"/>
        <end position="109"/>
    </location>
</feature>
<dbReference type="Proteomes" id="UP000008710">
    <property type="component" value="Chromosome"/>
</dbReference>
<feature type="compositionally biased region" description="Basic and acidic residues" evidence="1">
    <location>
        <begin position="44"/>
        <end position="55"/>
    </location>
</feature>
<sequence>MTRVEHAEQWGAGILGDDRARRVRVQERSVDVDDGKGAGFARGESGRIGDRHPDGSRTAGRSWMVAIAIHQFECADTDVRIARRQAQKVPVSALEPPLRSRAKATAQSS</sequence>
<evidence type="ECO:0000256" key="1">
    <source>
        <dbReference type="SAM" id="MobiDB-lite"/>
    </source>
</evidence>
<dbReference type="AlphaFoldDB" id="Q0SEG9"/>
<dbReference type="KEGG" id="rha:RHA1_ro02260"/>
<proteinExistence type="predicted"/>
<feature type="region of interest" description="Disordered" evidence="1">
    <location>
        <begin position="27"/>
        <end position="57"/>
    </location>
</feature>
<gene>
    <name evidence="2" type="ordered locus">RHA1_ro02260</name>
</gene>
<feature type="compositionally biased region" description="Basic and acidic residues" evidence="1">
    <location>
        <begin position="27"/>
        <end position="36"/>
    </location>
</feature>
<accession>Q0SEG9</accession>
<organism evidence="2 3">
    <name type="scientific">Rhodococcus jostii (strain RHA1)</name>
    <dbReference type="NCBI Taxonomy" id="101510"/>
    <lineage>
        <taxon>Bacteria</taxon>
        <taxon>Bacillati</taxon>
        <taxon>Actinomycetota</taxon>
        <taxon>Actinomycetes</taxon>
        <taxon>Mycobacteriales</taxon>
        <taxon>Nocardiaceae</taxon>
        <taxon>Rhodococcus</taxon>
    </lineage>
</organism>